<evidence type="ECO:0000313" key="1">
    <source>
        <dbReference type="EMBL" id="AUD79122.1"/>
    </source>
</evidence>
<accession>A0A2K9ANC5</accession>
<reference evidence="1 2" key="1">
    <citation type="submission" date="2017-12" db="EMBL/GenBank/DDBJ databases">
        <title>Kangiella profundi FT102 completed genome.</title>
        <authorList>
            <person name="Xu J."/>
            <person name="Wang J."/>
            <person name="Lu Y."/>
        </authorList>
    </citation>
    <scope>NUCLEOTIDE SEQUENCE [LARGE SCALE GENOMIC DNA]</scope>
    <source>
        <strain evidence="1 2">FT102</strain>
    </source>
</reference>
<name>A0A2K9ANC5_9GAMM</name>
<sequence>MASRYKRYRSLPLEKKVRSIKRMLIFMIAFPAPLYFLMDFLYEKYDWGSGDPYNWWIWFVFFILAVTWEIFEKLNILKDELAQPKKAPLDK</sequence>
<keyword evidence="2" id="KW-1185">Reference proteome</keyword>
<dbReference type="Proteomes" id="UP000232693">
    <property type="component" value="Chromosome"/>
</dbReference>
<evidence type="ECO:0000313" key="2">
    <source>
        <dbReference type="Proteomes" id="UP000232693"/>
    </source>
</evidence>
<dbReference type="AlphaFoldDB" id="A0A2K9ANC5"/>
<proteinExistence type="predicted"/>
<dbReference type="KEGG" id="kpd:CW740_07625"/>
<dbReference type="EMBL" id="CP025120">
    <property type="protein sequence ID" value="AUD79122.1"/>
    <property type="molecule type" value="Genomic_DNA"/>
</dbReference>
<gene>
    <name evidence="1" type="ORF">CW740_07625</name>
</gene>
<organism evidence="1 2">
    <name type="scientific">Kangiella profundi</name>
    <dbReference type="NCBI Taxonomy" id="1561924"/>
    <lineage>
        <taxon>Bacteria</taxon>
        <taxon>Pseudomonadati</taxon>
        <taxon>Pseudomonadota</taxon>
        <taxon>Gammaproteobacteria</taxon>
        <taxon>Kangiellales</taxon>
        <taxon>Kangiellaceae</taxon>
        <taxon>Kangiella</taxon>
    </lineage>
</organism>
<protein>
    <submittedName>
        <fullName evidence="1">Uncharacterized protein</fullName>
    </submittedName>
</protein>